<dbReference type="AlphaFoldDB" id="A0A7Y9XVZ4"/>
<evidence type="ECO:0000256" key="1">
    <source>
        <dbReference type="SAM" id="Phobius"/>
    </source>
</evidence>
<keyword evidence="1" id="KW-0812">Transmembrane</keyword>
<evidence type="ECO:0000313" key="2">
    <source>
        <dbReference type="EMBL" id="NYH94328.1"/>
    </source>
</evidence>
<dbReference type="RefSeq" id="WP_179406258.1">
    <property type="nucleotide sequence ID" value="NZ_BMGF01000001.1"/>
</dbReference>
<comment type="caution">
    <text evidence="2">The sequence shown here is derived from an EMBL/GenBank/DDBJ whole genome shotgun (WGS) entry which is preliminary data.</text>
</comment>
<gene>
    <name evidence="2" type="ORF">FHS75_000633</name>
</gene>
<dbReference type="Proteomes" id="UP000522081">
    <property type="component" value="Unassembled WGS sequence"/>
</dbReference>
<protein>
    <submittedName>
        <fullName evidence="2">Putative membrane protein</fullName>
    </submittedName>
</protein>
<keyword evidence="1" id="KW-1133">Transmembrane helix</keyword>
<dbReference type="EMBL" id="JACBZF010000001">
    <property type="protein sequence ID" value="NYH94328.1"/>
    <property type="molecule type" value="Genomic_DNA"/>
</dbReference>
<sequence>MEPILVIVLAIAAIALAWKLLAGLVKTLALVAILVVAAIFVFGVLG</sequence>
<feature type="transmembrane region" description="Helical" evidence="1">
    <location>
        <begin position="27"/>
        <end position="45"/>
    </location>
</feature>
<organism evidence="2 3">
    <name type="scientific">Novosphingobium marinum</name>
    <dbReference type="NCBI Taxonomy" id="1514948"/>
    <lineage>
        <taxon>Bacteria</taxon>
        <taxon>Pseudomonadati</taxon>
        <taxon>Pseudomonadota</taxon>
        <taxon>Alphaproteobacteria</taxon>
        <taxon>Sphingomonadales</taxon>
        <taxon>Sphingomonadaceae</taxon>
        <taxon>Novosphingobium</taxon>
    </lineage>
</organism>
<reference evidence="2 3" key="1">
    <citation type="submission" date="2020-07" db="EMBL/GenBank/DDBJ databases">
        <title>Genomic Encyclopedia of Type Strains, Phase IV (KMG-IV): sequencing the most valuable type-strain genomes for metagenomic binning, comparative biology and taxonomic classification.</title>
        <authorList>
            <person name="Goeker M."/>
        </authorList>
    </citation>
    <scope>NUCLEOTIDE SEQUENCE [LARGE SCALE GENOMIC DNA]</scope>
    <source>
        <strain evidence="2 3">DSM 29043</strain>
    </source>
</reference>
<keyword evidence="1" id="KW-0472">Membrane</keyword>
<keyword evidence="3" id="KW-1185">Reference proteome</keyword>
<name>A0A7Y9XVZ4_9SPHN</name>
<accession>A0A7Y9XVZ4</accession>
<proteinExistence type="predicted"/>
<evidence type="ECO:0000313" key="3">
    <source>
        <dbReference type="Proteomes" id="UP000522081"/>
    </source>
</evidence>